<dbReference type="HOGENOM" id="CLU_169894_0_0_1"/>
<dbReference type="EnsemblPlants" id="Bo3g075010.1">
    <property type="protein sequence ID" value="Bo3g075010.1"/>
    <property type="gene ID" value="Bo3g075010"/>
</dbReference>
<dbReference type="AlphaFoldDB" id="A0A0D3BCE4"/>
<reference evidence="1" key="2">
    <citation type="submission" date="2015-03" db="UniProtKB">
        <authorList>
            <consortium name="EnsemblPlants"/>
        </authorList>
    </citation>
    <scope>IDENTIFICATION</scope>
</reference>
<proteinExistence type="predicted"/>
<reference evidence="1 2" key="1">
    <citation type="journal article" date="2014" name="Genome Biol.">
        <title>Transcriptome and methylome profiling reveals relics of genome dominance in the mesopolyploid Brassica oleracea.</title>
        <authorList>
            <person name="Parkin I.A."/>
            <person name="Koh C."/>
            <person name="Tang H."/>
            <person name="Robinson S.J."/>
            <person name="Kagale S."/>
            <person name="Clarke W.E."/>
            <person name="Town C.D."/>
            <person name="Nixon J."/>
            <person name="Krishnakumar V."/>
            <person name="Bidwell S.L."/>
            <person name="Denoeud F."/>
            <person name="Belcram H."/>
            <person name="Links M.G."/>
            <person name="Just J."/>
            <person name="Clarke C."/>
            <person name="Bender T."/>
            <person name="Huebert T."/>
            <person name="Mason A.S."/>
            <person name="Pires J.C."/>
            <person name="Barker G."/>
            <person name="Moore J."/>
            <person name="Walley P.G."/>
            <person name="Manoli S."/>
            <person name="Batley J."/>
            <person name="Edwards D."/>
            <person name="Nelson M.N."/>
            <person name="Wang X."/>
            <person name="Paterson A.H."/>
            <person name="King G."/>
            <person name="Bancroft I."/>
            <person name="Chalhoub B."/>
            <person name="Sharpe A.G."/>
        </authorList>
    </citation>
    <scope>NUCLEOTIDE SEQUENCE</scope>
    <source>
        <strain evidence="1 2">cv. TO1000</strain>
    </source>
</reference>
<organism evidence="1 2">
    <name type="scientific">Brassica oleracea var. oleracea</name>
    <dbReference type="NCBI Taxonomy" id="109376"/>
    <lineage>
        <taxon>Eukaryota</taxon>
        <taxon>Viridiplantae</taxon>
        <taxon>Streptophyta</taxon>
        <taxon>Embryophyta</taxon>
        <taxon>Tracheophyta</taxon>
        <taxon>Spermatophyta</taxon>
        <taxon>Magnoliopsida</taxon>
        <taxon>eudicotyledons</taxon>
        <taxon>Gunneridae</taxon>
        <taxon>Pentapetalae</taxon>
        <taxon>rosids</taxon>
        <taxon>malvids</taxon>
        <taxon>Brassicales</taxon>
        <taxon>Brassicaceae</taxon>
        <taxon>Brassiceae</taxon>
        <taxon>Brassica</taxon>
    </lineage>
</organism>
<dbReference type="Gramene" id="Bo3g075010.1">
    <property type="protein sequence ID" value="Bo3g075010.1"/>
    <property type="gene ID" value="Bo3g075010"/>
</dbReference>
<sequence length="73" mass="8633">MHGLMSYRRFGRARSLRSDRAEWTFGRYVAILLELLSDDSRFFRKAFRKEESISKKYLSKNFSSSGIWTLTSS</sequence>
<evidence type="ECO:0000313" key="2">
    <source>
        <dbReference type="Proteomes" id="UP000032141"/>
    </source>
</evidence>
<evidence type="ECO:0000313" key="1">
    <source>
        <dbReference type="EnsemblPlants" id="Bo3g075010.1"/>
    </source>
</evidence>
<dbReference type="OMA" id="HVFGHCV"/>
<name>A0A0D3BCE4_BRAOL</name>
<keyword evidence="2" id="KW-1185">Reference proteome</keyword>
<accession>A0A0D3BCE4</accession>
<protein>
    <submittedName>
        <fullName evidence="1">Uncharacterized protein</fullName>
    </submittedName>
</protein>
<dbReference type="Proteomes" id="UP000032141">
    <property type="component" value="Chromosome C3"/>
</dbReference>